<dbReference type="InterPro" id="IPR000152">
    <property type="entry name" value="EGF-type_Asp/Asn_hydroxyl_site"/>
</dbReference>
<feature type="domain" description="CUB" evidence="16">
    <location>
        <begin position="3684"/>
        <end position="3799"/>
    </location>
</feature>
<dbReference type="CDD" id="cd00054">
    <property type="entry name" value="EGF_CA"/>
    <property type="match status" value="6"/>
</dbReference>
<feature type="domain" description="EGF-like" evidence="17">
    <location>
        <begin position="188"/>
        <end position="229"/>
    </location>
</feature>
<keyword evidence="12" id="KW-0325">Glycoprotein</keyword>
<dbReference type="Pfam" id="PF00431">
    <property type="entry name" value="CUB"/>
    <property type="match status" value="22"/>
</dbReference>
<dbReference type="PANTHER" id="PTHR24251:SF50">
    <property type="entry name" value="ATTRACTIN-LIKE 1A"/>
    <property type="match status" value="1"/>
</dbReference>
<keyword evidence="15" id="KW-0812">Transmembrane</keyword>
<feature type="domain" description="CUB" evidence="16">
    <location>
        <begin position="1868"/>
        <end position="1978"/>
    </location>
</feature>
<name>A0A5S6QUC9_TRIMR</name>
<dbReference type="SUPFAM" id="SSF49854">
    <property type="entry name" value="Spermadhesin, CUB domain"/>
    <property type="match status" value="25"/>
</dbReference>
<feature type="domain" description="CUB" evidence="16">
    <location>
        <begin position="624"/>
        <end position="744"/>
    </location>
</feature>
<evidence type="ECO:0000256" key="5">
    <source>
        <dbReference type="ARBA" id="ARBA00022723"/>
    </source>
</evidence>
<dbReference type="CDD" id="cd00041">
    <property type="entry name" value="CUB"/>
    <property type="match status" value="20"/>
</dbReference>
<feature type="domain" description="CUB" evidence="16">
    <location>
        <begin position="2613"/>
        <end position="2731"/>
    </location>
</feature>
<dbReference type="PANTHER" id="PTHR24251">
    <property type="entry name" value="OVOCHYMASE-RELATED"/>
    <property type="match status" value="1"/>
</dbReference>
<feature type="domain" description="CUB" evidence="16">
    <location>
        <begin position="2372"/>
        <end position="2490"/>
    </location>
</feature>
<organism evidence="18 19">
    <name type="scientific">Trichuris muris</name>
    <name type="common">Mouse whipworm</name>
    <dbReference type="NCBI Taxonomy" id="70415"/>
    <lineage>
        <taxon>Eukaryota</taxon>
        <taxon>Metazoa</taxon>
        <taxon>Ecdysozoa</taxon>
        <taxon>Nematoda</taxon>
        <taxon>Enoplea</taxon>
        <taxon>Dorylaimia</taxon>
        <taxon>Trichinellida</taxon>
        <taxon>Trichuridae</taxon>
        <taxon>Trichuris</taxon>
    </lineage>
</organism>
<dbReference type="InterPro" id="IPR049883">
    <property type="entry name" value="NOTCH1_EGF-like"/>
</dbReference>
<feature type="domain" description="CUB" evidence="16">
    <location>
        <begin position="3331"/>
        <end position="3448"/>
    </location>
</feature>
<feature type="domain" description="CUB" evidence="16">
    <location>
        <begin position="2492"/>
        <end position="2609"/>
    </location>
</feature>
<feature type="domain" description="CUB" evidence="16">
    <location>
        <begin position="1360"/>
        <end position="1488"/>
    </location>
</feature>
<feature type="domain" description="CUB" evidence="16">
    <location>
        <begin position="1488"/>
        <end position="1621"/>
    </location>
</feature>
<evidence type="ECO:0000256" key="7">
    <source>
        <dbReference type="ARBA" id="ARBA00022737"/>
    </source>
</evidence>
<dbReference type="InterPro" id="IPR013032">
    <property type="entry name" value="EGF-like_CS"/>
</dbReference>
<dbReference type="GO" id="GO:0015031">
    <property type="term" value="P:protein transport"/>
    <property type="evidence" value="ECO:0007669"/>
    <property type="project" value="UniProtKB-KW"/>
</dbReference>
<evidence type="ECO:0000256" key="4">
    <source>
        <dbReference type="ARBA" id="ARBA00022536"/>
    </source>
</evidence>
<dbReference type="FunFam" id="2.60.120.290:FF:000003">
    <property type="entry name" value="Neuropilin"/>
    <property type="match status" value="1"/>
</dbReference>
<feature type="domain" description="CUB" evidence="16">
    <location>
        <begin position="884"/>
        <end position="999"/>
    </location>
</feature>
<feature type="disulfide bond" evidence="13">
    <location>
        <begin position="1488"/>
        <end position="1515"/>
    </location>
</feature>
<feature type="domain" description="CUB" evidence="16">
    <location>
        <begin position="1625"/>
        <end position="1753"/>
    </location>
</feature>
<proteinExistence type="predicted"/>
<keyword evidence="8" id="KW-0106">Calcium</keyword>
<dbReference type="PROSITE" id="PS50026">
    <property type="entry name" value="EGF_3"/>
    <property type="match status" value="6"/>
</dbReference>
<feature type="domain" description="CUB" evidence="16">
    <location>
        <begin position="2143"/>
        <end position="2251"/>
    </location>
</feature>
<dbReference type="InterPro" id="IPR000859">
    <property type="entry name" value="CUB_dom"/>
</dbReference>
<dbReference type="GO" id="GO:0005509">
    <property type="term" value="F:calcium ion binding"/>
    <property type="evidence" value="ECO:0007669"/>
    <property type="project" value="InterPro"/>
</dbReference>
<reference evidence="19" key="1">
    <citation type="submission" date="2019-12" db="UniProtKB">
        <authorList>
            <consortium name="WormBaseParasite"/>
        </authorList>
    </citation>
    <scope>IDENTIFICATION</scope>
</reference>
<evidence type="ECO:0000313" key="19">
    <source>
        <dbReference type="WBParaSite" id="TMUE_2000010502.1"/>
    </source>
</evidence>
<dbReference type="Pfam" id="PF12661">
    <property type="entry name" value="hEGF"/>
    <property type="match status" value="1"/>
</dbReference>
<dbReference type="WBParaSite" id="TMUE_2000010502.1">
    <property type="protein sequence ID" value="TMUE_2000010502.1"/>
    <property type="gene ID" value="WBGene00290714"/>
</dbReference>
<keyword evidence="15" id="KW-1133">Transmembrane helix</keyword>
<dbReference type="STRING" id="70415.A0A5S6QUC9"/>
<dbReference type="FunFam" id="2.60.120.290:FF:000013">
    <property type="entry name" value="Membrane frizzled-related protein"/>
    <property type="match status" value="4"/>
</dbReference>
<dbReference type="FunFam" id="2.60.120.290:FF:000005">
    <property type="entry name" value="Procollagen C-endopeptidase enhancer 1"/>
    <property type="match status" value="2"/>
</dbReference>
<feature type="domain" description="CUB" evidence="16">
    <location>
        <begin position="750"/>
        <end position="883"/>
    </location>
</feature>
<dbReference type="SMART" id="SM00179">
    <property type="entry name" value="EGF_CA"/>
    <property type="match status" value="7"/>
</dbReference>
<feature type="transmembrane region" description="Helical" evidence="15">
    <location>
        <begin position="7"/>
        <end position="26"/>
    </location>
</feature>
<evidence type="ECO:0000256" key="15">
    <source>
        <dbReference type="SAM" id="Phobius"/>
    </source>
</evidence>
<feature type="domain" description="CUB" evidence="16">
    <location>
        <begin position="1244"/>
        <end position="1359"/>
    </location>
</feature>
<evidence type="ECO:0000259" key="16">
    <source>
        <dbReference type="PROSITE" id="PS01180"/>
    </source>
</evidence>
<keyword evidence="2" id="KW-0813">Transport</keyword>
<keyword evidence="5" id="KW-0479">Metal-binding</keyword>
<feature type="disulfide bond" evidence="14">
    <location>
        <begin position="480"/>
        <end position="489"/>
    </location>
</feature>
<feature type="domain" description="EGF-like" evidence="17">
    <location>
        <begin position="150"/>
        <end position="186"/>
    </location>
</feature>
<keyword evidence="18" id="KW-1185">Reference proteome</keyword>
<feature type="domain" description="CUB" evidence="16">
    <location>
        <begin position="3205"/>
        <end position="3324"/>
    </location>
</feature>
<evidence type="ECO:0000256" key="3">
    <source>
        <dbReference type="ARBA" id="ARBA00022475"/>
    </source>
</evidence>
<feature type="domain" description="CUB" evidence="16">
    <location>
        <begin position="3566"/>
        <end position="3680"/>
    </location>
</feature>
<dbReference type="FunFam" id="2.10.25.10:FF:000260">
    <property type="entry name" value="Notch receptor 4"/>
    <property type="match status" value="1"/>
</dbReference>
<keyword evidence="7" id="KW-0677">Repeat</keyword>
<evidence type="ECO:0000256" key="12">
    <source>
        <dbReference type="ARBA" id="ARBA00023180"/>
    </source>
</evidence>
<feature type="domain" description="CUB" evidence="16">
    <location>
        <begin position="2253"/>
        <end position="2368"/>
    </location>
</feature>
<feature type="domain" description="CUB" evidence="16">
    <location>
        <begin position="3092"/>
        <end position="3203"/>
    </location>
</feature>
<dbReference type="PROSITE" id="PS01180">
    <property type="entry name" value="CUB"/>
    <property type="match status" value="25"/>
</dbReference>
<dbReference type="InterPro" id="IPR035914">
    <property type="entry name" value="Sperma_CUB_dom_sf"/>
</dbReference>
<dbReference type="Proteomes" id="UP000046395">
    <property type="component" value="Unassembled WGS sequence"/>
</dbReference>
<feature type="domain" description="CUB" evidence="16">
    <location>
        <begin position="1124"/>
        <end position="1240"/>
    </location>
</feature>
<feature type="domain" description="CUB" evidence="16">
    <location>
        <begin position="2736"/>
        <end position="2853"/>
    </location>
</feature>
<feature type="disulfide bond" evidence="14">
    <location>
        <begin position="219"/>
        <end position="228"/>
    </location>
</feature>
<feature type="domain" description="EGF-like" evidence="17">
    <location>
        <begin position="415"/>
        <end position="452"/>
    </location>
</feature>
<keyword evidence="3" id="KW-1003">Cell membrane</keyword>
<dbReference type="FunFam" id="2.10.25.10:FF:000379">
    <property type="entry name" value="Cubilin"/>
    <property type="match status" value="1"/>
</dbReference>
<evidence type="ECO:0000256" key="11">
    <source>
        <dbReference type="ARBA" id="ARBA00023157"/>
    </source>
</evidence>
<feature type="domain" description="CUB" evidence="16">
    <location>
        <begin position="1754"/>
        <end position="1864"/>
    </location>
</feature>
<comment type="caution">
    <text evidence="14">Lacks conserved residue(s) required for the propagation of feature annotation.</text>
</comment>
<dbReference type="Pfam" id="PF07645">
    <property type="entry name" value="EGF_CA"/>
    <property type="match status" value="3"/>
</dbReference>
<evidence type="ECO:0000256" key="1">
    <source>
        <dbReference type="ARBA" id="ARBA00004202"/>
    </source>
</evidence>
<keyword evidence="4 14" id="KW-0245">EGF-like domain</keyword>
<dbReference type="SMART" id="SM00181">
    <property type="entry name" value="EGF"/>
    <property type="match status" value="8"/>
</dbReference>
<feature type="disulfide bond" evidence="14">
    <location>
        <begin position="442"/>
        <end position="451"/>
    </location>
</feature>
<accession>A0A5S6QUC9</accession>
<evidence type="ECO:0000256" key="8">
    <source>
        <dbReference type="ARBA" id="ARBA00022837"/>
    </source>
</evidence>
<evidence type="ECO:0000256" key="2">
    <source>
        <dbReference type="ARBA" id="ARBA00022448"/>
    </source>
</evidence>
<evidence type="ECO:0000256" key="13">
    <source>
        <dbReference type="PROSITE-ProRule" id="PRU00059"/>
    </source>
</evidence>
<feature type="domain" description="CUB" evidence="16">
    <location>
        <begin position="2972"/>
        <end position="3091"/>
    </location>
</feature>
<dbReference type="InterPro" id="IPR018097">
    <property type="entry name" value="EGF_Ca-bd_CS"/>
</dbReference>
<feature type="domain" description="EGF-like" evidence="17">
    <location>
        <begin position="284"/>
        <end position="323"/>
    </location>
</feature>
<keyword evidence="6" id="KW-0732">Signal</keyword>
<dbReference type="GO" id="GO:0005886">
    <property type="term" value="C:plasma membrane"/>
    <property type="evidence" value="ECO:0007669"/>
    <property type="project" value="UniProtKB-SubCell"/>
</dbReference>
<evidence type="ECO:0000259" key="17">
    <source>
        <dbReference type="PROSITE" id="PS50026"/>
    </source>
</evidence>
<dbReference type="Pfam" id="PF00008">
    <property type="entry name" value="EGF"/>
    <property type="match status" value="3"/>
</dbReference>
<feature type="domain" description="CUB" evidence="16">
    <location>
        <begin position="2853"/>
        <end position="2968"/>
    </location>
</feature>
<dbReference type="Gene3D" id="2.60.120.290">
    <property type="entry name" value="Spermadhesin, CUB domain"/>
    <property type="match status" value="25"/>
</dbReference>
<dbReference type="InterPro" id="IPR001881">
    <property type="entry name" value="EGF-like_Ca-bd_dom"/>
</dbReference>
<dbReference type="Gene3D" id="2.10.25.10">
    <property type="entry name" value="Laminin"/>
    <property type="match status" value="7"/>
</dbReference>
<keyword evidence="11 14" id="KW-1015">Disulfide bond</keyword>
<dbReference type="SUPFAM" id="SSF57196">
    <property type="entry name" value="EGF/Laminin"/>
    <property type="match status" value="6"/>
</dbReference>
<protein>
    <submittedName>
        <fullName evidence="19">Cubilin</fullName>
    </submittedName>
</protein>
<dbReference type="PROSITE" id="PS01187">
    <property type="entry name" value="EGF_CA"/>
    <property type="match status" value="2"/>
</dbReference>
<feature type="disulfide bond" evidence="13">
    <location>
        <begin position="1360"/>
        <end position="1387"/>
    </location>
</feature>
<sequence>MAFTRDVFIFIFHFAFFGTGQVLSPYDQRARIFVHNGNVYIEAARNMNIRFGATGSGSIFFGNIPVTELSTATNLKKLRNRFRLLESRQNVTTDQIAGIVHSNALIRTALQNFQTQLQRYVKPTGRSNQSTQKRVRKLLRDFQDLKLALEKDECESGPCQNGALCVDGFKRFYCICPPEFTGLTCSDDVDECALYKNTDVGCQNGGTCLNTHGGFRCQCPPKWHGYRCTEASDQCKESGLSRLCGPHGTCVAVANPTAGTAAYKCFCDNGWKQSDSSINPYCVDVDECLENPCFPGVHCSNTPGSFKCGSCPLGYTGDGVRCWDVDECAQNNGHCSLSPKVQCINTFGSYHCGACPPGYEGNGFSCSKLSICASNPCHAAATCVEMPSTSRGYRCQCPSGFVGDGIGLRGCEASDKNPCSSDPCRSGGTCQATSSSTFLCHCLPGYDGIHCESATSCHSSPCKNGGTCIADRENGYKCTCRQGTYGVNCENRESGCGGHFTRDNGIITFPEESDTYGGSQLCTWFITGAEDRILNITFPKFDIEIESSYRRGNQLCAFDNLTLFDGQTLLDPVIGIYCGEKGQRFAPEQYTLTSTNKVAVVFRSDTTISRTGFQLQWESITAACGGRIYETSGQIKSPRYPATYPLGIHCKWILKTQPGFHYRLQVTMLSFTEESANCTGDLLEIDDGARGDGPLIARYCTSLNGSHNVYYSSLPEVHVYFRSAGEGAKRYTSQGRFSMEFAAQELDRRCGAVITDKEGEIESPNYGKGYYFSNLECLWVFEPSLVTPTQLQLTFLDFDVHGERKVPRSDGRLWRIYGILKPHCLGDYVEIRDERAEGTSSRSFYCGDHRPAMIVSSGPKLTLRFHTESNSNGRGFRLTYKRKCGLQIRDANGTIQSPNFPNSYSQAEECEYTIRTMSSFAIDVLFMDVNLGNGNVYGDQNCTENFIQLDTASAVWFNKRFCSMRGSVRFTTSGGYFKIIFNTNGSAANRGFQAAYKVYDVGCGAILNNLHGIITSPNYPDRYLHNMDCIWRISVPSGYRIKITFVSFALEEERNCGHDHLAAYDAYRSATAFTGFLGRFCGHLKPSPLMSTSNHVVIVFHSDSNMNNDGFELRYDAVKGTAACEFTFTASSGVVSSYGYPEPIFQRMTCTYHIRVNRGYKIRLHSFNFTLPCRYGYLEFRNGPSLTSPSFHGLPGSKLCDEIRIDDLQSHGNMIVVMFRSYGDALASAPILFRFEYEELASSCGGVLSEITGDIASPQHPYKSTHSYDCAYHVVVPEGNKVALFVTSFDGSPGFGMPCSVFDALQVFDGPFVAYDLLEDICGELGPPRMITSSQNQLTIRYRHSVTSSSGFFAKYVTVCKNIRLFGMHGAVRSPGFRSRVSSARECNWEIATYPGNHMHLHFHYFDVGNAYQTSACSNEYVMLETTRGSIVLVTPKQNVTVGKEAKFCNSFRKPGLIVIESDSVVLRFVASAQSSAHFGLEWTMHGCGGHFQEEYGILEVAAPPADKVGEELACAWVLEAPVGKKISLHIDSLLIPTIPQRQCIYENGSMSNYIKALHLFNSRSNASGFPFKSICSRINEGSATVVDSMSNQMFLLLLIPSVQLSTGKPKELFHAVFEFKSGGCGGDLHGLKGSLQTPGYPSAYEDNLECNWRITVPHGYLVEVEIVNLSIGNQYVLCSPFANSVQGYVAVFDGPEGNSSYPVLAKICSDVFTASKKFVSTGNVMFVRFKGAKLKRKSAPGFSGLLLNYSSTCGSKLKATAIRQTFWSTEVSSTGVCRWLIEAERPDQTVIFNLHYISAAISCPISYMEIFDGSEPSNDTLLGRPCEGGDTVNFFSTSNVLLVRIGGSFHHEPVHFAFSYASSDSGCGGDYYNVTGRFTSPSYPEQYSSDVDCVWRIFNSPGNRIRIEFKHFKLVDSYLCGEDFLEVREKSQNGTLLGRFCGTKSSWSVEGWDQLWIRFRAVADNTGEGFELVYTLVMGGDLSGEKGLIGSPFYYYQGSWDVYDYVSYGGVWNESFPSRQYIWWRISCDQGLTVLGMLSDTRLYNPAYLEELNTLEYSEYIQFYEGFCDYDDQNVPSNCRLLETVTTYTNKKLFTASTQHLTVLLHLNNGGFPRFTLSWKCVSPEALQDEMIALGGDVNNECVHYLNASEDRQAIQSPNYPSSYPSNIFCSWVIAHPRNLSVTFQIMSMDIEEHAECAHDFINIVDGGIFCGKNLPNSTITVLTMGDVLVHFVTDGSLSYSGFLLHYWLTACGSYFEANEVEQVLTSPSFPLSYPNGVNCSWNIFAKADRTIQVTFSTFQLQDSVNCTKDYLEIFNGNSRYSPSVGRFCGSSIVRSSIRSTSSEMVIEFVSDGSISASGFSLSVVEVQYACGDEKLRLSNRDVIRVLTSPDYPSPYRHNLDCIWIIESPSGTSVQMNFDSDEFDLQGNSCSSDYVEFRDGATRTSRLMGKYCGRRSPGTVKSSSNFLWVRFVSGDSGKHNGFKATYRTATCGGTIVSDHGFITSPNYPHSYNAFENCEWTIEAPENAYINYSIPLLDFGMNAGRNRTGCGETFLEVRETNATGNVHGLYCRSSRYRIVGKTRRNKLHILFKSGAKAPGQGFRLDFRRVTHECGGRMTLPTGQFESPNYPEFVSSDVWCSYVIEAPIGYGINLEFDDVDLPPKRDGYCGSSFLNVFEIAGTREFLMHQEPICGSHQPKQLTFQTTGNEMNIRFLSMQRSNAKGFRATYSAVRHNACGGLITGDTHVIVSPFKTYTQARAVHCRWQVQSPAPSSSTTVLHVALMSPASPESCHYTYVTLKGFTRSLDSIVEEETICSGSNVTWATTHETIDIRFVTAYNKPNVTVAFRVVFQECGGTKFNDQGKISSPNYPRPYPPGSYCRWLIIAPEGLHTQIRFTDIDIENHQFCWFDNVTVHNGAFASSPIVRTYCDSYEHPPEASFTSSSRYLLVIFQSDSSSSHKGFQLEYNRVTIGCGSVLHGSEGYILSPSFPDNYPPNQFCIWEVIVPSGFYVTLHFVVFDLQPSVNCSKDSLTIEETDQPVMALSDASWHPSRQLCGYSVTGSFVGKNDRLRLKFKSDKSISSTGFNVSWSSECGGRYTNPYGIVKSPNSPQSYGNKLTCEYLISPNRTGHFFVVLEFVDFHLAEWNGRCVDYVEVETISTYEYLYHGCGEEIPAAITSFGGLRLTFQSNAFGAEKRFLAHYWTSSCGGNYLLNDETPFAQAAVSTDSYQKYMNNMNCTWTFETEQDRVISFKFKFMQIEQHPTCNYDYVELLEGGNSTVTSIGKFCGSDVPTRSIKTTTNKLIVRFVTDYAYAGKGGFSGIATAVIGSAAGCGGLINVSGPGVIKTPVIVNYGKHASHVDCEWTLVAPLDRVISVDVLQLSLSPPPYPNGLCTDYLEFHDGFYDTGSLIGKYCGSVAPWSFKTSYNVLIFTLYADLHTGSGFRLRYSIERAICGGLLEATEETRHLRYVQNQKVQRCRWVIARPPPGFRLVIKIEEMNSQPATDNCKLFGVEISEVPKRNNSKTIVECSLSGFTFYSHSFVAVTASFIETPMTYFNFTLSYQIANECNNTILIKRNDMGGQLTSPNYPDAYDHSLNCYVKLSAPEGYRINLFFKTFFLEGKHNGQCNADYLTISQPDGESVTHCGWNFPPTIKSSSNELTLRFTTDELVNLMGYELIYLATLLECGGTLSLESGIITSPEYPVKYPSNVRCEWRILMPSSSHVKITIIEVELGEQCTEASSRLIIREHNMPEDNSPYKYCGSQRELAPFELNDNDVSVVFISSRSDEANHKGFRLHFERIYNT</sequence>
<dbReference type="InterPro" id="IPR000742">
    <property type="entry name" value="EGF"/>
</dbReference>
<dbReference type="FunFam" id="2.10.25.10:FF:000472">
    <property type="entry name" value="Uncharacterized protein, isoform A"/>
    <property type="match status" value="1"/>
</dbReference>
<feature type="domain" description="EGF-like" evidence="17">
    <location>
        <begin position="453"/>
        <end position="490"/>
    </location>
</feature>
<evidence type="ECO:0000256" key="9">
    <source>
        <dbReference type="ARBA" id="ARBA00022927"/>
    </source>
</evidence>
<dbReference type="PROSITE" id="PS00022">
    <property type="entry name" value="EGF_1"/>
    <property type="match status" value="4"/>
</dbReference>
<evidence type="ECO:0000256" key="6">
    <source>
        <dbReference type="ARBA" id="ARBA00022729"/>
    </source>
</evidence>
<dbReference type="PROSITE" id="PS00010">
    <property type="entry name" value="ASX_HYDROXYL"/>
    <property type="match status" value="2"/>
</dbReference>
<evidence type="ECO:0000313" key="18">
    <source>
        <dbReference type="Proteomes" id="UP000046395"/>
    </source>
</evidence>
<feature type="disulfide bond" evidence="13">
    <location>
        <begin position="750"/>
        <end position="777"/>
    </location>
</feature>
<dbReference type="PROSITE" id="PS01186">
    <property type="entry name" value="EGF_2"/>
    <property type="match status" value="1"/>
</dbReference>
<feature type="domain" description="CUB" evidence="16">
    <location>
        <begin position="1003"/>
        <end position="1118"/>
    </location>
</feature>
<dbReference type="FunFam" id="2.10.25.10:FF:000123">
    <property type="entry name" value="Crumbs homolog 1 (Drosophila)"/>
    <property type="match status" value="1"/>
</dbReference>
<comment type="subcellular location">
    <subcellularLocation>
        <location evidence="1">Cell membrane</location>
        <topology evidence="1">Peripheral membrane protein</topology>
    </subcellularLocation>
</comment>
<evidence type="ECO:0000256" key="10">
    <source>
        <dbReference type="ARBA" id="ARBA00023136"/>
    </source>
</evidence>
<feature type="domain" description="CUB" evidence="16">
    <location>
        <begin position="496"/>
        <end position="620"/>
    </location>
</feature>
<keyword evidence="10 15" id="KW-0472">Membrane</keyword>
<dbReference type="CDD" id="cd00053">
    <property type="entry name" value="EGF"/>
    <property type="match status" value="1"/>
</dbReference>
<dbReference type="FunFam" id="2.10.25.10:FF:000027">
    <property type="entry name" value="Thrombospondin 3"/>
    <property type="match status" value="1"/>
</dbReference>
<keyword evidence="9" id="KW-0653">Protein transport</keyword>
<feature type="domain" description="EGF-like" evidence="17">
    <location>
        <begin position="368"/>
        <end position="412"/>
    </location>
</feature>
<feature type="disulfide bond" evidence="14">
    <location>
        <begin position="176"/>
        <end position="185"/>
    </location>
</feature>
<dbReference type="SMART" id="SM00042">
    <property type="entry name" value="CUB"/>
    <property type="match status" value="24"/>
</dbReference>
<evidence type="ECO:0000256" key="14">
    <source>
        <dbReference type="PROSITE-ProRule" id="PRU00076"/>
    </source>
</evidence>